<dbReference type="EMBL" id="CM000625">
    <property type="protein sequence ID" value="EEC44142.1"/>
    <property type="molecule type" value="Genomic_DNA"/>
</dbReference>
<dbReference type="RefSeq" id="XP_002184393.1">
    <property type="nucleotide sequence ID" value="XM_002184357.1"/>
</dbReference>
<dbReference type="PANTHER" id="PTHR34784:SF1">
    <property type="entry name" value="50S RIBOSOMAL PROTEIN L34"/>
    <property type="match status" value="1"/>
</dbReference>
<dbReference type="AlphaFoldDB" id="B7GB35"/>
<protein>
    <submittedName>
        <fullName evidence="3">Uncharacterized protein</fullName>
    </submittedName>
</protein>
<accession>B7GB35</accession>
<reference evidence="4" key="2">
    <citation type="submission" date="2008-08" db="EMBL/GenBank/DDBJ databases">
        <authorList>
            <consortium name="Diatom Consortium"/>
            <person name="Grigoriev I."/>
            <person name="Grimwood J."/>
            <person name="Kuo A."/>
            <person name="Otillar R.P."/>
            <person name="Salamov A."/>
            <person name="Detter J.C."/>
            <person name="Lindquist E."/>
            <person name="Shapiro H."/>
            <person name="Lucas S."/>
            <person name="Glavina del Rio T."/>
            <person name="Pitluck S."/>
            <person name="Rokhsar D."/>
            <person name="Bowler C."/>
        </authorList>
    </citation>
    <scope>GENOME REANNOTATION</scope>
    <source>
        <strain evidence="4">CCAP 1055/1</strain>
    </source>
</reference>
<keyword evidence="4" id="KW-1185">Reference proteome</keyword>
<dbReference type="GeneID" id="7198194"/>
<dbReference type="Gene3D" id="3.30.1330.20">
    <property type="entry name" value="Tubulin/FtsZ, C-terminal domain"/>
    <property type="match status" value="1"/>
</dbReference>
<evidence type="ECO:0000256" key="1">
    <source>
        <dbReference type="ARBA" id="ARBA00022741"/>
    </source>
</evidence>
<dbReference type="GO" id="GO:0005525">
    <property type="term" value="F:GTP binding"/>
    <property type="evidence" value="ECO:0007669"/>
    <property type="project" value="UniProtKB-KW"/>
</dbReference>
<dbReference type="KEGG" id="pti:PHATRDRAFT_40315"/>
<keyword evidence="2" id="KW-0342">GTP-binding</keyword>
<dbReference type="eggNOG" id="ENOG502RZVV">
    <property type="taxonomic scope" value="Eukaryota"/>
</dbReference>
<evidence type="ECO:0000256" key="2">
    <source>
        <dbReference type="ARBA" id="ARBA00023134"/>
    </source>
</evidence>
<organism evidence="3 4">
    <name type="scientific">Phaeodactylum tricornutum (strain CCAP 1055/1)</name>
    <dbReference type="NCBI Taxonomy" id="556484"/>
    <lineage>
        <taxon>Eukaryota</taxon>
        <taxon>Sar</taxon>
        <taxon>Stramenopiles</taxon>
        <taxon>Ochrophyta</taxon>
        <taxon>Bacillariophyta</taxon>
        <taxon>Bacillariophyceae</taxon>
        <taxon>Bacillariophycidae</taxon>
        <taxon>Naviculales</taxon>
        <taxon>Phaeodactylaceae</taxon>
        <taxon>Phaeodactylum</taxon>
    </lineage>
</organism>
<name>B7GB35_PHATC</name>
<keyword evidence="1" id="KW-0547">Nucleotide-binding</keyword>
<dbReference type="InterPro" id="IPR037103">
    <property type="entry name" value="Tubulin/FtsZ-like_C"/>
</dbReference>
<dbReference type="InParanoid" id="B7GB35"/>
<reference evidence="3 4" key="1">
    <citation type="journal article" date="2008" name="Nature">
        <title>The Phaeodactylum genome reveals the evolutionary history of diatom genomes.</title>
        <authorList>
            <person name="Bowler C."/>
            <person name="Allen A.E."/>
            <person name="Badger J.H."/>
            <person name="Grimwood J."/>
            <person name="Jabbari K."/>
            <person name="Kuo A."/>
            <person name="Maheswari U."/>
            <person name="Martens C."/>
            <person name="Maumus F."/>
            <person name="Otillar R.P."/>
            <person name="Rayko E."/>
            <person name="Salamov A."/>
            <person name="Vandepoele K."/>
            <person name="Beszteri B."/>
            <person name="Gruber A."/>
            <person name="Heijde M."/>
            <person name="Katinka M."/>
            <person name="Mock T."/>
            <person name="Valentin K."/>
            <person name="Verret F."/>
            <person name="Berges J.A."/>
            <person name="Brownlee C."/>
            <person name="Cadoret J.P."/>
            <person name="Chiovitti A."/>
            <person name="Choi C.J."/>
            <person name="Coesel S."/>
            <person name="De Martino A."/>
            <person name="Detter J.C."/>
            <person name="Durkin C."/>
            <person name="Falciatore A."/>
            <person name="Fournet J."/>
            <person name="Haruta M."/>
            <person name="Huysman M.J."/>
            <person name="Jenkins B.D."/>
            <person name="Jiroutova K."/>
            <person name="Jorgensen R.E."/>
            <person name="Joubert Y."/>
            <person name="Kaplan A."/>
            <person name="Kroger N."/>
            <person name="Kroth P.G."/>
            <person name="La Roche J."/>
            <person name="Lindquist E."/>
            <person name="Lommer M."/>
            <person name="Martin-Jezequel V."/>
            <person name="Lopez P.J."/>
            <person name="Lucas S."/>
            <person name="Mangogna M."/>
            <person name="McGinnis K."/>
            <person name="Medlin L.K."/>
            <person name="Montsant A."/>
            <person name="Oudot-Le Secq M.P."/>
            <person name="Napoli C."/>
            <person name="Obornik M."/>
            <person name="Parker M.S."/>
            <person name="Petit J.L."/>
            <person name="Porcel B.M."/>
            <person name="Poulsen N."/>
            <person name="Robison M."/>
            <person name="Rychlewski L."/>
            <person name="Rynearson T.A."/>
            <person name="Schmutz J."/>
            <person name="Shapiro H."/>
            <person name="Siaut M."/>
            <person name="Stanley M."/>
            <person name="Sussman M.R."/>
            <person name="Taylor A.R."/>
            <person name="Vardi A."/>
            <person name="von Dassow P."/>
            <person name="Vyverman W."/>
            <person name="Willis A."/>
            <person name="Wyrwicz L.S."/>
            <person name="Rokhsar D.S."/>
            <person name="Weissenbach J."/>
            <person name="Armbrust E.V."/>
            <person name="Green B.R."/>
            <person name="Van de Peer Y."/>
            <person name="Grigoriev I.V."/>
        </authorList>
    </citation>
    <scope>NUCLEOTIDE SEQUENCE [LARGE SCALE GENOMIC DNA]</scope>
    <source>
        <strain evidence="3 4">CCAP 1055/1</strain>
    </source>
</reference>
<dbReference type="OrthoDB" id="193238at2759"/>
<dbReference type="Proteomes" id="UP000000759">
    <property type="component" value="Chromosome 23"/>
</dbReference>
<dbReference type="HOGENOM" id="CLU_1263705_0_0_1"/>
<proteinExistence type="predicted"/>
<dbReference type="PaxDb" id="2850-Phatr40315"/>
<dbReference type="PANTHER" id="PTHR34784">
    <property type="entry name" value="50S RIBOSOMAL PROTEIN L34"/>
    <property type="match status" value="1"/>
</dbReference>
<gene>
    <name evidence="3" type="ORF">PHATRDRAFT_40315</name>
</gene>
<dbReference type="InterPro" id="IPR011719">
    <property type="entry name" value="CHP02058"/>
</dbReference>
<dbReference type="NCBIfam" id="TIGR02058">
    <property type="entry name" value="lin0512_fam"/>
    <property type="match status" value="1"/>
</dbReference>
<evidence type="ECO:0000313" key="4">
    <source>
        <dbReference type="Proteomes" id="UP000000759"/>
    </source>
</evidence>
<evidence type="ECO:0000313" key="3">
    <source>
        <dbReference type="EMBL" id="EEC44142.1"/>
    </source>
</evidence>
<sequence length="219" mass="23809">MPLTDPGKKCTVGRPSERKRNVRATFGKHLRQRDVNLEYITPSNVAYVDRRDGLVHRGLRHSTGLFLGFPEIENCGNVGVNESSDGGSSRNKNTLCGMRLTDRDVCFSLGFGADAHGQNSTKAAVRACRNAIEFNQIPSISDIVPGGRDNMKLDVLLAVPLTYQDGLDLNVIRACFPYGQVRFQIQDGGMVATNGKAIASMGDKNEDMVIVCTAVTVGY</sequence>
<dbReference type="Pfam" id="PF09585">
    <property type="entry name" value="Lin0512_fam"/>
    <property type="match status" value="1"/>
</dbReference>